<dbReference type="Proteomes" id="UP001396334">
    <property type="component" value="Unassembled WGS sequence"/>
</dbReference>
<dbReference type="EMBL" id="JBBPBN010000005">
    <property type="protein sequence ID" value="KAK9037228.1"/>
    <property type="molecule type" value="Genomic_DNA"/>
</dbReference>
<name>A0ABR2TIB0_9ROSI</name>
<accession>A0ABR2TIB0</accession>
<feature type="compositionally biased region" description="Low complexity" evidence="1">
    <location>
        <begin position="11"/>
        <end position="31"/>
    </location>
</feature>
<evidence type="ECO:0000256" key="1">
    <source>
        <dbReference type="SAM" id="MobiDB-lite"/>
    </source>
</evidence>
<reference evidence="2 3" key="1">
    <citation type="journal article" date="2024" name="G3 (Bethesda)">
        <title>Genome assembly of Hibiscus sabdariffa L. provides insights into metabolisms of medicinal natural products.</title>
        <authorList>
            <person name="Kim T."/>
        </authorList>
    </citation>
    <scope>NUCLEOTIDE SEQUENCE [LARGE SCALE GENOMIC DNA]</scope>
    <source>
        <strain evidence="2">TK-2024</strain>
        <tissue evidence="2">Old leaves</tissue>
    </source>
</reference>
<organism evidence="2 3">
    <name type="scientific">Hibiscus sabdariffa</name>
    <name type="common">roselle</name>
    <dbReference type="NCBI Taxonomy" id="183260"/>
    <lineage>
        <taxon>Eukaryota</taxon>
        <taxon>Viridiplantae</taxon>
        <taxon>Streptophyta</taxon>
        <taxon>Embryophyta</taxon>
        <taxon>Tracheophyta</taxon>
        <taxon>Spermatophyta</taxon>
        <taxon>Magnoliopsida</taxon>
        <taxon>eudicotyledons</taxon>
        <taxon>Gunneridae</taxon>
        <taxon>Pentapetalae</taxon>
        <taxon>rosids</taxon>
        <taxon>malvids</taxon>
        <taxon>Malvales</taxon>
        <taxon>Malvaceae</taxon>
        <taxon>Malvoideae</taxon>
        <taxon>Hibiscus</taxon>
    </lineage>
</organism>
<evidence type="ECO:0000313" key="2">
    <source>
        <dbReference type="EMBL" id="KAK9037228.1"/>
    </source>
</evidence>
<proteinExistence type="predicted"/>
<gene>
    <name evidence="2" type="ORF">V6N11_022147</name>
</gene>
<feature type="region of interest" description="Disordered" evidence="1">
    <location>
        <begin position="1"/>
        <end position="82"/>
    </location>
</feature>
<sequence length="82" mass="8484">MSSSALFSKDPGFPSPSSSLTTPPPSGSSLSAPTHPSLPPRFLIDSSTTPALTRTSRHPTSTPSSGEKESKARAPKTLFSNT</sequence>
<comment type="caution">
    <text evidence="2">The sequence shown here is derived from an EMBL/GenBank/DDBJ whole genome shotgun (WGS) entry which is preliminary data.</text>
</comment>
<protein>
    <submittedName>
        <fullName evidence="2">Uncharacterized protein</fullName>
    </submittedName>
</protein>
<evidence type="ECO:0000313" key="3">
    <source>
        <dbReference type="Proteomes" id="UP001396334"/>
    </source>
</evidence>
<keyword evidence="3" id="KW-1185">Reference proteome</keyword>